<keyword evidence="1 5" id="KW-0963">Cytoplasm</keyword>
<organism evidence="7 8">
    <name type="scientific">Luteolibacter rhizosphaerae</name>
    <dbReference type="NCBI Taxonomy" id="2989719"/>
    <lineage>
        <taxon>Bacteria</taxon>
        <taxon>Pseudomonadati</taxon>
        <taxon>Verrucomicrobiota</taxon>
        <taxon>Verrucomicrobiia</taxon>
        <taxon>Verrucomicrobiales</taxon>
        <taxon>Verrucomicrobiaceae</taxon>
        <taxon>Luteolibacter</taxon>
    </lineage>
</organism>
<keyword evidence="3 5" id="KW-0540">Nuclease</keyword>
<keyword evidence="2 5" id="KW-0690">Ribosome biogenesis</keyword>
<dbReference type="HAMAP" id="MF_00651">
    <property type="entry name" value="Nuclease_YqgF"/>
    <property type="match status" value="1"/>
</dbReference>
<sequence length="159" mass="17221">MLPPRSLICRRRAAHRRGVDGSDHHPALGIDHGEARIGIAATDPLGILAHPVETIEVRKTDAIERIAILARQRSVKTLVLGLPVRVDGTEGTAAEKVRGFGAKLSKRLPELPLVYVDEAYTTMDASAKLREAGRNAKQQKGIIDQAAAVAILDLWLESL</sequence>
<dbReference type="RefSeq" id="WP_264511083.1">
    <property type="nucleotide sequence ID" value="NZ_JAPDDR010000002.1"/>
</dbReference>
<proteinExistence type="inferred from homology"/>
<dbReference type="EMBL" id="JAPDDR010000002">
    <property type="protein sequence ID" value="MCW1912561.1"/>
    <property type="molecule type" value="Genomic_DNA"/>
</dbReference>
<name>A0ABT3FY92_9BACT</name>
<dbReference type="Pfam" id="PF03652">
    <property type="entry name" value="RuvX"/>
    <property type="match status" value="1"/>
</dbReference>
<comment type="function">
    <text evidence="5">Could be a nuclease involved in processing of the 5'-end of pre-16S rRNA.</text>
</comment>
<dbReference type="PANTHER" id="PTHR33317">
    <property type="entry name" value="POLYNUCLEOTIDYL TRANSFERASE, RIBONUCLEASE H-LIKE SUPERFAMILY PROTEIN"/>
    <property type="match status" value="1"/>
</dbReference>
<dbReference type="CDD" id="cd16964">
    <property type="entry name" value="YqgF"/>
    <property type="match status" value="1"/>
</dbReference>
<dbReference type="InterPro" id="IPR005227">
    <property type="entry name" value="YqgF"/>
</dbReference>
<gene>
    <name evidence="7" type="primary">ruvX</name>
    <name evidence="7" type="ORF">OJ996_03180</name>
</gene>
<dbReference type="InterPro" id="IPR006641">
    <property type="entry name" value="YqgF/RNaseH-like_dom"/>
</dbReference>
<dbReference type="PANTHER" id="PTHR33317:SF4">
    <property type="entry name" value="POLYNUCLEOTIDYL TRANSFERASE, RIBONUCLEASE H-LIKE SUPERFAMILY PROTEIN"/>
    <property type="match status" value="1"/>
</dbReference>
<comment type="similarity">
    <text evidence="5">Belongs to the YqgF HJR family.</text>
</comment>
<accession>A0ABT3FY92</accession>
<comment type="caution">
    <text evidence="7">The sequence shown here is derived from an EMBL/GenBank/DDBJ whole genome shotgun (WGS) entry which is preliminary data.</text>
</comment>
<dbReference type="EC" id="3.1.-.-" evidence="5"/>
<dbReference type="SMART" id="SM00732">
    <property type="entry name" value="YqgFc"/>
    <property type="match status" value="1"/>
</dbReference>
<dbReference type="InterPro" id="IPR037027">
    <property type="entry name" value="YqgF/RNaseH-like_dom_sf"/>
</dbReference>
<evidence type="ECO:0000256" key="4">
    <source>
        <dbReference type="ARBA" id="ARBA00022801"/>
    </source>
</evidence>
<dbReference type="SUPFAM" id="SSF53098">
    <property type="entry name" value="Ribonuclease H-like"/>
    <property type="match status" value="1"/>
</dbReference>
<keyword evidence="4 5" id="KW-0378">Hydrolase</keyword>
<feature type="domain" description="YqgF/RNase H-like" evidence="6">
    <location>
        <begin position="25"/>
        <end position="125"/>
    </location>
</feature>
<evidence type="ECO:0000313" key="8">
    <source>
        <dbReference type="Proteomes" id="UP001165653"/>
    </source>
</evidence>
<evidence type="ECO:0000259" key="6">
    <source>
        <dbReference type="SMART" id="SM00732"/>
    </source>
</evidence>
<reference evidence="7" key="1">
    <citation type="submission" date="2022-10" db="EMBL/GenBank/DDBJ databases">
        <title>Luteolibacter sp. GHJ8, whole genome shotgun sequencing project.</title>
        <authorList>
            <person name="Zhao G."/>
            <person name="Shen L."/>
        </authorList>
    </citation>
    <scope>NUCLEOTIDE SEQUENCE</scope>
    <source>
        <strain evidence="7">GHJ8</strain>
    </source>
</reference>
<comment type="subcellular location">
    <subcellularLocation>
        <location evidence="5">Cytoplasm</location>
    </subcellularLocation>
</comment>
<evidence type="ECO:0000313" key="7">
    <source>
        <dbReference type="EMBL" id="MCW1912561.1"/>
    </source>
</evidence>
<dbReference type="Proteomes" id="UP001165653">
    <property type="component" value="Unassembled WGS sequence"/>
</dbReference>
<dbReference type="Gene3D" id="3.30.420.140">
    <property type="entry name" value="YqgF/RNase H-like domain"/>
    <property type="match status" value="1"/>
</dbReference>
<evidence type="ECO:0000256" key="2">
    <source>
        <dbReference type="ARBA" id="ARBA00022517"/>
    </source>
</evidence>
<dbReference type="NCBIfam" id="TIGR00250">
    <property type="entry name" value="RNAse_H_YqgF"/>
    <property type="match status" value="1"/>
</dbReference>
<protein>
    <recommendedName>
        <fullName evidence="5">Putative pre-16S rRNA nuclease</fullName>
        <ecNumber evidence="5">3.1.-.-</ecNumber>
    </recommendedName>
</protein>
<evidence type="ECO:0000256" key="1">
    <source>
        <dbReference type="ARBA" id="ARBA00022490"/>
    </source>
</evidence>
<keyword evidence="8" id="KW-1185">Reference proteome</keyword>
<evidence type="ECO:0000256" key="3">
    <source>
        <dbReference type="ARBA" id="ARBA00022722"/>
    </source>
</evidence>
<evidence type="ECO:0000256" key="5">
    <source>
        <dbReference type="HAMAP-Rule" id="MF_00651"/>
    </source>
</evidence>
<dbReference type="InterPro" id="IPR012337">
    <property type="entry name" value="RNaseH-like_sf"/>
</dbReference>